<dbReference type="AlphaFoldDB" id="A0A4Q4M3M3"/>
<dbReference type="SUPFAM" id="SSF51905">
    <property type="entry name" value="FAD/NAD(P)-binding domain"/>
    <property type="match status" value="1"/>
</dbReference>
<protein>
    <recommendedName>
        <fullName evidence="8">FAD dependent oxidoreductase domain-containing protein</fullName>
    </recommendedName>
</protein>
<evidence type="ECO:0000256" key="2">
    <source>
        <dbReference type="ARBA" id="ARBA00010989"/>
    </source>
</evidence>
<dbReference type="PANTHER" id="PTHR10961:SF37">
    <property type="entry name" value="FAD DEPENDENT OXIDOREDUCTASE DOMAIN-CONTAINING PROTEIN"/>
    <property type="match status" value="1"/>
</dbReference>
<comment type="caution">
    <text evidence="9">The sequence shown here is derived from an EMBL/GenBank/DDBJ whole genome shotgun (WGS) entry which is preliminary data.</text>
</comment>
<keyword evidence="7" id="KW-0812">Transmembrane</keyword>
<keyword evidence="3" id="KW-0285">Flavoprotein</keyword>
<evidence type="ECO:0000313" key="9">
    <source>
        <dbReference type="EMBL" id="RYN40479.1"/>
    </source>
</evidence>
<feature type="compositionally biased region" description="Polar residues" evidence="6">
    <location>
        <begin position="301"/>
        <end position="317"/>
    </location>
</feature>
<dbReference type="InterPro" id="IPR045170">
    <property type="entry name" value="MTOX"/>
</dbReference>
<evidence type="ECO:0000256" key="7">
    <source>
        <dbReference type="SAM" id="Phobius"/>
    </source>
</evidence>
<evidence type="ECO:0000256" key="3">
    <source>
        <dbReference type="ARBA" id="ARBA00022630"/>
    </source>
</evidence>
<comment type="similarity">
    <text evidence="2">Belongs to the MSOX/MTOX family.</text>
</comment>
<feature type="domain" description="FAD dependent oxidoreductase" evidence="8">
    <location>
        <begin position="7"/>
        <end position="392"/>
    </location>
</feature>
<dbReference type="GO" id="GO:0008115">
    <property type="term" value="F:sarcosine oxidase activity"/>
    <property type="evidence" value="ECO:0007669"/>
    <property type="project" value="TreeGrafter"/>
</dbReference>
<dbReference type="Gene3D" id="3.50.50.60">
    <property type="entry name" value="FAD/NAD(P)-binding domain"/>
    <property type="match status" value="1"/>
</dbReference>
<accession>A0A4Q4M3M3</accession>
<dbReference type="EMBL" id="PDXA01000054">
    <property type="protein sequence ID" value="RYN40479.1"/>
    <property type="molecule type" value="Genomic_DNA"/>
</dbReference>
<dbReference type="Proteomes" id="UP000292402">
    <property type="component" value="Unassembled WGS sequence"/>
</dbReference>
<dbReference type="GO" id="GO:0051698">
    <property type="term" value="F:saccharopine oxidase activity"/>
    <property type="evidence" value="ECO:0007669"/>
    <property type="project" value="TreeGrafter"/>
</dbReference>
<evidence type="ECO:0000313" key="10">
    <source>
        <dbReference type="Proteomes" id="UP000292402"/>
    </source>
</evidence>
<dbReference type="GO" id="GO:0050660">
    <property type="term" value="F:flavin adenine dinucleotide binding"/>
    <property type="evidence" value="ECO:0007669"/>
    <property type="project" value="InterPro"/>
</dbReference>
<evidence type="ECO:0000256" key="1">
    <source>
        <dbReference type="ARBA" id="ARBA00001974"/>
    </source>
</evidence>
<gene>
    <name evidence="9" type="ORF">AA0114_g11068</name>
</gene>
<keyword evidence="7" id="KW-0472">Membrane</keyword>
<evidence type="ECO:0000256" key="5">
    <source>
        <dbReference type="ARBA" id="ARBA00023002"/>
    </source>
</evidence>
<feature type="transmembrane region" description="Helical" evidence="7">
    <location>
        <begin position="6"/>
        <end position="24"/>
    </location>
</feature>
<dbReference type="InterPro" id="IPR036188">
    <property type="entry name" value="FAD/NAD-bd_sf"/>
</dbReference>
<sequence>MTSQPSYLIIGAGVFGVSTAYHLIKKYPNASIRLVDRTSYPCPLAASWDWNKVVRADYGDIFYMEKALEAIKLWRDDPLFKPFYYQSGMINIDNTSLGTETLQNYEKLGVKVDAEMVSTDRFKKEYGSFYDDTDFSDVSDVFVNRDSGWAEATKALTAYTDAAVEAGVKYTVADINVLAFGADGECTGVLTKSGDHITADRIVLATGAGTAKLLADSAPSRKELQVDGRLVAGAVVTGIVNLNPKNGHKYTKIPVTVHSLLPTRGEVMPLTAPLSENDPYTVKFCRDEAYKNTIKHEASGQEFSSPPNEPDQAQRQPNEGLKKRLELVKDGILGEPGKKVKFDEYRVCWDAVTPTQDFIIAPHPHCQGLYLATGGSFHGWKFMPILGRYVLEMLDGTLDPSLAKRWAWDRENDGGGAHSHLLPSIEIRDL</sequence>
<comment type="cofactor">
    <cofactor evidence="1">
        <name>FAD</name>
        <dbReference type="ChEBI" id="CHEBI:57692"/>
    </cofactor>
</comment>
<dbReference type="Pfam" id="PF01266">
    <property type="entry name" value="DAO"/>
    <property type="match status" value="1"/>
</dbReference>
<keyword evidence="5" id="KW-0560">Oxidoreductase</keyword>
<organism evidence="9 10">
    <name type="scientific">Alternaria tenuissima</name>
    <dbReference type="NCBI Taxonomy" id="119927"/>
    <lineage>
        <taxon>Eukaryota</taxon>
        <taxon>Fungi</taxon>
        <taxon>Dikarya</taxon>
        <taxon>Ascomycota</taxon>
        <taxon>Pezizomycotina</taxon>
        <taxon>Dothideomycetes</taxon>
        <taxon>Pleosporomycetidae</taxon>
        <taxon>Pleosporales</taxon>
        <taxon>Pleosporineae</taxon>
        <taxon>Pleosporaceae</taxon>
        <taxon>Alternaria</taxon>
        <taxon>Alternaria sect. Alternaria</taxon>
        <taxon>Alternaria alternata complex</taxon>
    </lineage>
</organism>
<dbReference type="InterPro" id="IPR006076">
    <property type="entry name" value="FAD-dep_OxRdtase"/>
</dbReference>
<dbReference type="PANTHER" id="PTHR10961">
    <property type="entry name" value="PEROXISOMAL SARCOSINE OXIDASE"/>
    <property type="match status" value="1"/>
</dbReference>
<feature type="region of interest" description="Disordered" evidence="6">
    <location>
        <begin position="297"/>
        <end position="317"/>
    </location>
</feature>
<reference evidence="10" key="1">
    <citation type="journal article" date="2019" name="bioRxiv">
        <title>Genomics, evolutionary history and diagnostics of the Alternaria alternata species group including apple and Asian pear pathotypes.</title>
        <authorList>
            <person name="Armitage A.D."/>
            <person name="Cockerton H.M."/>
            <person name="Sreenivasaprasad S."/>
            <person name="Woodhall J.W."/>
            <person name="Lane C.R."/>
            <person name="Harrison R.J."/>
            <person name="Clarkson J.P."/>
        </authorList>
    </citation>
    <scope>NUCLEOTIDE SEQUENCE [LARGE SCALE GENOMIC DNA]</scope>
    <source>
        <strain evidence="10">FERA 1082</strain>
    </source>
</reference>
<evidence type="ECO:0000256" key="4">
    <source>
        <dbReference type="ARBA" id="ARBA00022827"/>
    </source>
</evidence>
<evidence type="ECO:0000259" key="8">
    <source>
        <dbReference type="Pfam" id="PF01266"/>
    </source>
</evidence>
<name>A0A4Q4M3M3_9PLEO</name>
<dbReference type="Gene3D" id="3.30.9.10">
    <property type="entry name" value="D-Amino Acid Oxidase, subunit A, domain 2"/>
    <property type="match status" value="1"/>
</dbReference>
<keyword evidence="4" id="KW-0274">FAD</keyword>
<keyword evidence="7" id="KW-1133">Transmembrane helix</keyword>
<evidence type="ECO:0000256" key="6">
    <source>
        <dbReference type="SAM" id="MobiDB-lite"/>
    </source>
</evidence>
<proteinExistence type="inferred from homology"/>